<dbReference type="InterPro" id="IPR000742">
    <property type="entry name" value="EGF"/>
</dbReference>
<dbReference type="Pfam" id="PF07645">
    <property type="entry name" value="EGF_CA"/>
    <property type="match status" value="9"/>
</dbReference>
<feature type="region of interest" description="Disordered" evidence="12">
    <location>
        <begin position="133"/>
        <end position="155"/>
    </location>
</feature>
<feature type="domain" description="EGF-like" evidence="13">
    <location>
        <begin position="818"/>
        <end position="860"/>
    </location>
</feature>
<protein>
    <recommendedName>
        <fullName evidence="13">EGF-like domain-containing protein</fullName>
    </recommendedName>
</protein>
<evidence type="ECO:0000256" key="12">
    <source>
        <dbReference type="SAM" id="MobiDB-lite"/>
    </source>
</evidence>
<proteinExistence type="inferred from homology"/>
<evidence type="ECO:0000256" key="1">
    <source>
        <dbReference type="ARBA" id="ARBA00004498"/>
    </source>
</evidence>
<dbReference type="InterPro" id="IPR052235">
    <property type="entry name" value="Nephronectin_domain"/>
</dbReference>
<feature type="region of interest" description="Disordered" evidence="12">
    <location>
        <begin position="454"/>
        <end position="480"/>
    </location>
</feature>
<dbReference type="PROSITE" id="PS50026">
    <property type="entry name" value="EGF_3"/>
    <property type="match status" value="5"/>
</dbReference>
<organism evidence="14 15">
    <name type="scientific">Exocentrus adspersus</name>
    <dbReference type="NCBI Taxonomy" id="1586481"/>
    <lineage>
        <taxon>Eukaryota</taxon>
        <taxon>Metazoa</taxon>
        <taxon>Ecdysozoa</taxon>
        <taxon>Arthropoda</taxon>
        <taxon>Hexapoda</taxon>
        <taxon>Insecta</taxon>
        <taxon>Pterygota</taxon>
        <taxon>Neoptera</taxon>
        <taxon>Endopterygota</taxon>
        <taxon>Coleoptera</taxon>
        <taxon>Polyphaga</taxon>
        <taxon>Cucujiformia</taxon>
        <taxon>Chrysomeloidea</taxon>
        <taxon>Cerambycidae</taxon>
        <taxon>Lamiinae</taxon>
        <taxon>Acanthocinini</taxon>
        <taxon>Exocentrus</taxon>
    </lineage>
</organism>
<dbReference type="SUPFAM" id="SSF57196">
    <property type="entry name" value="EGF/Laminin"/>
    <property type="match status" value="6"/>
</dbReference>
<evidence type="ECO:0000313" key="14">
    <source>
        <dbReference type="EMBL" id="KAJ8923557.1"/>
    </source>
</evidence>
<dbReference type="GO" id="GO:0005509">
    <property type="term" value="F:calcium ion binding"/>
    <property type="evidence" value="ECO:0007669"/>
    <property type="project" value="InterPro"/>
</dbReference>
<keyword evidence="6" id="KW-0732">Signal</keyword>
<dbReference type="PROSITE" id="PS00010">
    <property type="entry name" value="ASX_HYDROXYL"/>
    <property type="match status" value="5"/>
</dbReference>
<evidence type="ECO:0000259" key="13">
    <source>
        <dbReference type="PROSITE" id="PS50026"/>
    </source>
</evidence>
<dbReference type="AlphaFoldDB" id="A0AAV8WBJ6"/>
<evidence type="ECO:0000256" key="3">
    <source>
        <dbReference type="ARBA" id="ARBA00022525"/>
    </source>
</evidence>
<dbReference type="InterPro" id="IPR049883">
    <property type="entry name" value="NOTCH1_EGF-like"/>
</dbReference>
<keyword evidence="3" id="KW-0964">Secreted</keyword>
<keyword evidence="15" id="KW-1185">Reference proteome</keyword>
<feature type="domain" description="EGF-like" evidence="13">
    <location>
        <begin position="901"/>
        <end position="941"/>
    </location>
</feature>
<evidence type="ECO:0000256" key="9">
    <source>
        <dbReference type="ARBA" id="ARBA00023157"/>
    </source>
</evidence>
<dbReference type="PROSITE" id="PS01187">
    <property type="entry name" value="EGF_CA"/>
    <property type="match status" value="3"/>
</dbReference>
<dbReference type="InterPro" id="IPR026823">
    <property type="entry name" value="cEGF"/>
</dbReference>
<dbReference type="SMART" id="SM00181">
    <property type="entry name" value="EGF"/>
    <property type="match status" value="12"/>
</dbReference>
<keyword evidence="5 11" id="KW-0245">EGF-like domain</keyword>
<sequence length="1166" mass="129638">WGTVSGISTDARKHCCTLGTNFSTNGLDCKTFQPPIVGIEKKDEKVCLQVVDVCCKKRYREQQCDKGTEDAKNGVTCSTEDGERKDCCEACQTGIDIGKAKEPCQDVLGLGPPFDKVFVTCCEEASKPTATLTTTTSTTTAATTKSSTGKPLYPRRDSSFPSAENICDSDVCAQLCEPVGNSYKCDCFKGYILMEDGISCKPQKRSLKKGGRCETHNPCDHDCTDTGTAIKCSCRQGYELAEDNTTCKDIDECVLNLHDCRPAEECINEIGTFACYESSFGEEEEEDFDKKCPTGYKYNFEKLVCDDIDECMFELMCVPPKTCRNTIGSFICEGEDTPQCPPGFHFKAATQTCTGTILNNNHKVCFCSSQQPVRDIDECLTGNNDCNKESQVCVNTKGNYTCVDKASKNLCPPGFKKNTLSQLCEDINECEEDPDLCKEEEQCVNEEGGHTCVPRKSSKSKPTTTTTTTTKRPTTSTTTTTTTTIRPVVCPKGYKFSSNTNTCDDINECAEDSEACASSERCINTIGSFQCICTTGFTKDALTGACVDINECQVGIHNCLAAERCDNTVGSYHCSRIFGCGTGYTLNYANGLCEDDDECILGTHTCNQLGPNFKCRNILGSYRCDAVRPKSRPAVYLPPPVPVPPVPQTTLRSYPPPPSIQTTKPTPPTSIFTTTSTYPTETRTYPTPTNMYVPPHPPAKPFVGSSRTYIIPAYSFPVVRQSTPPPKPVEVYPEPKRYPVYPVIPTQIYPVISGQLKKCLPGYVMNSKGECEDINECENNPCGRHEKCLNFNGRYECASPMQCKIGFELNDAGDQCVDVNECARGTHKCNPTQICKNGKGYYACVCPPGHHLLRSTETCEDMDECKLYRPCDANAECMNTKGSYRCECKDGFRKNNNVCDDIDECKETPGLCEHNCVNMWGSFRCSCNPGFTLNYDNRTCTDVDECERFKDRKLCIGTCKNVPGSYTCECPPGYKLGGDGRVCKDIDECEESRPCSPEDVCLNIRGGYKCYQIKCPKNYVRDVEQKPSHDYRRCKRLQSLCDSRDYQCLLMPKQYTYQYMTLVSNLPLPEGHIQLFNIKGPQLLSARAEFSMKLLDVNAPYGIQKVDDNFFQKINNHFNSMQLYLTKPIQGPQEIKIQIEMRLYQGNTIIGNVVVYIIIVVSEYPF</sequence>
<comment type="caution">
    <text evidence="11">Lacks conserved residue(s) required for the propagation of feature annotation.</text>
</comment>
<dbReference type="FunFam" id="2.10.25.10:FF:000506">
    <property type="entry name" value="Adhesion G protein-coupled receptor E1"/>
    <property type="match status" value="1"/>
</dbReference>
<keyword evidence="9" id="KW-1015">Disulfide bond</keyword>
<dbReference type="SMART" id="SM00179">
    <property type="entry name" value="EGF_CA"/>
    <property type="match status" value="14"/>
</dbReference>
<gene>
    <name evidence="14" type="ORF">NQ315_010136</name>
</gene>
<evidence type="ECO:0000313" key="15">
    <source>
        <dbReference type="Proteomes" id="UP001159042"/>
    </source>
</evidence>
<dbReference type="Proteomes" id="UP001159042">
    <property type="component" value="Unassembled WGS sequence"/>
</dbReference>
<dbReference type="CDD" id="cd00054">
    <property type="entry name" value="EGF_CA"/>
    <property type="match status" value="6"/>
</dbReference>
<evidence type="ECO:0000256" key="11">
    <source>
        <dbReference type="PROSITE-ProRule" id="PRU00076"/>
    </source>
</evidence>
<dbReference type="Gene3D" id="2.10.25.10">
    <property type="entry name" value="Laminin"/>
    <property type="match status" value="14"/>
</dbReference>
<feature type="domain" description="EGF-like" evidence="13">
    <location>
        <begin position="942"/>
        <end position="984"/>
    </location>
</feature>
<feature type="non-terminal residue" evidence="14">
    <location>
        <position position="1"/>
    </location>
</feature>
<feature type="region of interest" description="Disordered" evidence="12">
    <location>
        <begin position="657"/>
        <end position="693"/>
    </location>
</feature>
<keyword evidence="8" id="KW-0106">Calcium</keyword>
<dbReference type="EMBL" id="JANEYG010000004">
    <property type="protein sequence ID" value="KAJ8923557.1"/>
    <property type="molecule type" value="Genomic_DNA"/>
</dbReference>
<dbReference type="InterPro" id="IPR000152">
    <property type="entry name" value="EGF-type_Asp/Asn_hydroxyl_site"/>
</dbReference>
<dbReference type="PANTHER" id="PTHR24050">
    <property type="entry name" value="PA14 DOMAIN-CONTAINING PROTEIN"/>
    <property type="match status" value="1"/>
</dbReference>
<name>A0AAV8WBJ6_9CUCU</name>
<accession>A0AAV8WBJ6</accession>
<dbReference type="FunFam" id="2.10.25.10:FF:000014">
    <property type="entry name" value="Latent-transforming growth factor beta-binding protein 3"/>
    <property type="match status" value="1"/>
</dbReference>
<dbReference type="InterPro" id="IPR018097">
    <property type="entry name" value="EGF_Ca-bd_CS"/>
</dbReference>
<comment type="caution">
    <text evidence="14">The sequence shown here is derived from an EMBL/GenBank/DDBJ whole genome shotgun (WGS) entry which is preliminary data.</text>
</comment>
<reference evidence="14 15" key="1">
    <citation type="journal article" date="2023" name="Insect Mol. Biol.">
        <title>Genome sequencing provides insights into the evolution of gene families encoding plant cell wall-degrading enzymes in longhorned beetles.</title>
        <authorList>
            <person name="Shin N.R."/>
            <person name="Okamura Y."/>
            <person name="Kirsch R."/>
            <person name="Pauchet Y."/>
        </authorList>
    </citation>
    <scope>NUCLEOTIDE SEQUENCE [LARGE SCALE GENOMIC DNA]</scope>
    <source>
        <strain evidence="14">EAD_L_NR</strain>
    </source>
</reference>
<dbReference type="PANTHER" id="PTHR24050:SF27">
    <property type="entry name" value="FIBRILLIN-1"/>
    <property type="match status" value="1"/>
</dbReference>
<keyword evidence="10" id="KW-0325">Glycoprotein</keyword>
<dbReference type="FunFam" id="2.10.25.10:FF:000010">
    <property type="entry name" value="Pro-epidermal growth factor"/>
    <property type="match status" value="1"/>
</dbReference>
<evidence type="ECO:0000256" key="10">
    <source>
        <dbReference type="ARBA" id="ARBA00023180"/>
    </source>
</evidence>
<feature type="compositionally biased region" description="Low complexity" evidence="12">
    <location>
        <begin position="669"/>
        <end position="689"/>
    </location>
</feature>
<evidence type="ECO:0000256" key="5">
    <source>
        <dbReference type="ARBA" id="ARBA00022536"/>
    </source>
</evidence>
<feature type="compositionally biased region" description="Low complexity" evidence="12">
    <location>
        <begin position="460"/>
        <end position="480"/>
    </location>
</feature>
<feature type="compositionally biased region" description="Low complexity" evidence="12">
    <location>
        <begin position="133"/>
        <end position="148"/>
    </location>
</feature>
<evidence type="ECO:0000256" key="4">
    <source>
        <dbReference type="ARBA" id="ARBA00022530"/>
    </source>
</evidence>
<evidence type="ECO:0000256" key="7">
    <source>
        <dbReference type="ARBA" id="ARBA00022737"/>
    </source>
</evidence>
<evidence type="ECO:0000256" key="8">
    <source>
        <dbReference type="ARBA" id="ARBA00022837"/>
    </source>
</evidence>
<keyword evidence="7" id="KW-0677">Repeat</keyword>
<dbReference type="Pfam" id="PF12662">
    <property type="entry name" value="cEGF"/>
    <property type="match status" value="3"/>
</dbReference>
<dbReference type="PROSITE" id="PS01186">
    <property type="entry name" value="EGF_2"/>
    <property type="match status" value="3"/>
</dbReference>
<comment type="subcellular location">
    <subcellularLocation>
        <location evidence="1">Secreted</location>
        <location evidence="1">Extracellular space</location>
        <location evidence="1">Extracellular matrix</location>
    </subcellularLocation>
</comment>
<dbReference type="InterPro" id="IPR009030">
    <property type="entry name" value="Growth_fac_rcpt_cys_sf"/>
</dbReference>
<feature type="domain" description="EGF-like" evidence="13">
    <location>
        <begin position="505"/>
        <end position="543"/>
    </location>
</feature>
<dbReference type="InterPro" id="IPR001881">
    <property type="entry name" value="EGF-like_Ca-bd_dom"/>
</dbReference>
<dbReference type="FunFam" id="2.10.25.10:FF:000005">
    <property type="entry name" value="Fibrillin 2"/>
    <property type="match status" value="2"/>
</dbReference>
<comment type="similarity">
    <text evidence="2">Belongs to the fibulin family.</text>
</comment>
<dbReference type="Pfam" id="PF22914">
    <property type="entry name" value="Fibulin_C"/>
    <property type="match status" value="1"/>
</dbReference>
<dbReference type="SUPFAM" id="SSF57184">
    <property type="entry name" value="Growth factor receptor domain"/>
    <property type="match status" value="2"/>
</dbReference>
<keyword evidence="4" id="KW-0272">Extracellular matrix</keyword>
<evidence type="ECO:0000256" key="6">
    <source>
        <dbReference type="ARBA" id="ARBA00022729"/>
    </source>
</evidence>
<evidence type="ECO:0000256" key="2">
    <source>
        <dbReference type="ARBA" id="ARBA00006127"/>
    </source>
</evidence>
<dbReference type="InterPro" id="IPR055088">
    <property type="entry name" value="Fibulin_C"/>
</dbReference>
<feature type="domain" description="EGF-like" evidence="13">
    <location>
        <begin position="861"/>
        <end position="900"/>
    </location>
</feature>